<reference evidence="2 3" key="1">
    <citation type="submission" date="2024-01" db="EMBL/GenBank/DDBJ databases">
        <title>Genome assemblies of Stephania.</title>
        <authorList>
            <person name="Yang L."/>
        </authorList>
    </citation>
    <scope>NUCLEOTIDE SEQUENCE [LARGE SCALE GENOMIC DNA]</scope>
    <source>
        <strain evidence="2">QJT</strain>
        <tissue evidence="2">Leaf</tissue>
    </source>
</reference>
<feature type="domain" description="Aminotransferase-like plant mobile" evidence="1">
    <location>
        <begin position="1"/>
        <end position="50"/>
    </location>
</feature>
<dbReference type="InterPro" id="IPR019557">
    <property type="entry name" value="AminoTfrase-like_pln_mobile"/>
</dbReference>
<protein>
    <recommendedName>
        <fullName evidence="1">Aminotransferase-like plant mobile domain-containing protein</fullName>
    </recommendedName>
</protein>
<dbReference type="EMBL" id="JBBNAE010000011">
    <property type="protein sequence ID" value="KAK9085540.1"/>
    <property type="molecule type" value="Genomic_DNA"/>
</dbReference>
<sequence>MLGCTLFVDKTSTKVSIQFLKLLENLDEASTYVWGVVALAYLYRQLGCATRVDVC</sequence>
<comment type="caution">
    <text evidence="2">The sequence shown here is derived from an EMBL/GenBank/DDBJ whole genome shotgun (WGS) entry which is preliminary data.</text>
</comment>
<dbReference type="AlphaFoldDB" id="A0AAP0E2K9"/>
<dbReference type="Pfam" id="PF10536">
    <property type="entry name" value="PMD"/>
    <property type="match status" value="1"/>
</dbReference>
<accession>A0AAP0E2K9</accession>
<name>A0AAP0E2K9_9MAGN</name>
<organism evidence="2 3">
    <name type="scientific">Stephania japonica</name>
    <dbReference type="NCBI Taxonomy" id="461633"/>
    <lineage>
        <taxon>Eukaryota</taxon>
        <taxon>Viridiplantae</taxon>
        <taxon>Streptophyta</taxon>
        <taxon>Embryophyta</taxon>
        <taxon>Tracheophyta</taxon>
        <taxon>Spermatophyta</taxon>
        <taxon>Magnoliopsida</taxon>
        <taxon>Ranunculales</taxon>
        <taxon>Menispermaceae</taxon>
        <taxon>Menispermoideae</taxon>
        <taxon>Cissampelideae</taxon>
        <taxon>Stephania</taxon>
    </lineage>
</organism>
<keyword evidence="3" id="KW-1185">Reference proteome</keyword>
<evidence type="ECO:0000259" key="1">
    <source>
        <dbReference type="Pfam" id="PF10536"/>
    </source>
</evidence>
<dbReference type="Proteomes" id="UP001417504">
    <property type="component" value="Unassembled WGS sequence"/>
</dbReference>
<gene>
    <name evidence="2" type="ORF">Sjap_025951</name>
</gene>
<evidence type="ECO:0000313" key="2">
    <source>
        <dbReference type="EMBL" id="KAK9085540.1"/>
    </source>
</evidence>
<proteinExistence type="predicted"/>
<evidence type="ECO:0000313" key="3">
    <source>
        <dbReference type="Proteomes" id="UP001417504"/>
    </source>
</evidence>